<dbReference type="InterPro" id="IPR040521">
    <property type="entry name" value="KDZ"/>
</dbReference>
<feature type="non-terminal residue" evidence="2">
    <location>
        <position position="1"/>
    </location>
</feature>
<reference evidence="2 3" key="1">
    <citation type="journal article" date="2016" name="Mol. Biol. Evol.">
        <title>Comparative Genomics of Early-Diverging Mushroom-Forming Fungi Provides Insights into the Origins of Lignocellulose Decay Capabilities.</title>
        <authorList>
            <person name="Nagy L.G."/>
            <person name="Riley R."/>
            <person name="Tritt A."/>
            <person name="Adam C."/>
            <person name="Daum C."/>
            <person name="Floudas D."/>
            <person name="Sun H."/>
            <person name="Yadav J.S."/>
            <person name="Pangilinan J."/>
            <person name="Larsson K.H."/>
            <person name="Matsuura K."/>
            <person name="Barry K."/>
            <person name="Labutti K."/>
            <person name="Kuo R."/>
            <person name="Ohm R.A."/>
            <person name="Bhattacharya S.S."/>
            <person name="Shirouzu T."/>
            <person name="Yoshinaga Y."/>
            <person name="Martin F.M."/>
            <person name="Grigoriev I.V."/>
            <person name="Hibbett D.S."/>
        </authorList>
    </citation>
    <scope>NUCLEOTIDE SEQUENCE [LARGE SCALE GENOMIC DNA]</scope>
    <source>
        <strain evidence="2 3">93-53</strain>
    </source>
</reference>
<evidence type="ECO:0000313" key="3">
    <source>
        <dbReference type="Proteomes" id="UP000076871"/>
    </source>
</evidence>
<keyword evidence="1" id="KW-0812">Transmembrane</keyword>
<dbReference type="InParanoid" id="A0A165EFG9"/>
<dbReference type="EMBL" id="KV427621">
    <property type="protein sequence ID" value="KZT06945.1"/>
    <property type="molecule type" value="Genomic_DNA"/>
</dbReference>
<protein>
    <submittedName>
        <fullName evidence="2">Uncharacterized protein</fullName>
    </submittedName>
</protein>
<proteinExistence type="predicted"/>
<organism evidence="2 3">
    <name type="scientific">Laetiporus sulphureus 93-53</name>
    <dbReference type="NCBI Taxonomy" id="1314785"/>
    <lineage>
        <taxon>Eukaryota</taxon>
        <taxon>Fungi</taxon>
        <taxon>Dikarya</taxon>
        <taxon>Basidiomycota</taxon>
        <taxon>Agaricomycotina</taxon>
        <taxon>Agaricomycetes</taxon>
        <taxon>Polyporales</taxon>
        <taxon>Laetiporus</taxon>
    </lineage>
</organism>
<gene>
    <name evidence="2" type="ORF">LAESUDRAFT_625205</name>
</gene>
<dbReference type="GeneID" id="63820355"/>
<feature type="transmembrane region" description="Helical" evidence="1">
    <location>
        <begin position="55"/>
        <end position="76"/>
    </location>
</feature>
<keyword evidence="3" id="KW-1185">Reference proteome</keyword>
<feature type="non-terminal residue" evidence="2">
    <location>
        <position position="90"/>
    </location>
</feature>
<name>A0A165EFG9_9APHY</name>
<evidence type="ECO:0000256" key="1">
    <source>
        <dbReference type="SAM" id="Phobius"/>
    </source>
</evidence>
<dbReference type="STRING" id="1314785.A0A165EFG9"/>
<keyword evidence="1" id="KW-0472">Membrane</keyword>
<evidence type="ECO:0000313" key="2">
    <source>
        <dbReference type="EMBL" id="KZT06945.1"/>
    </source>
</evidence>
<dbReference type="Pfam" id="PF18758">
    <property type="entry name" value="KDZ"/>
    <property type="match status" value="1"/>
</dbReference>
<accession>A0A165EFG9</accession>
<dbReference type="Proteomes" id="UP000076871">
    <property type="component" value="Unassembled WGS sequence"/>
</dbReference>
<dbReference type="OrthoDB" id="3257768at2759"/>
<dbReference type="AlphaFoldDB" id="A0A165EFG9"/>
<keyword evidence="1" id="KW-1133">Transmembrane helix</keyword>
<sequence length="90" mass="10361">NTCTMEHTAIIKVNLQKEDYLASSVGAVLCARHALVRKKGVGDLQKGEKFCNMDYLVLLMLASLMLIWFFLTYDIACQYSKNFQKWNSDY</sequence>
<dbReference type="RefSeq" id="XP_040764685.1">
    <property type="nucleotide sequence ID" value="XM_040903324.1"/>
</dbReference>